<protein>
    <recommendedName>
        <fullName evidence="7">Dolichol phosphate-mannose biosynthesis regulatory protein</fullName>
    </recommendedName>
</protein>
<evidence type="ECO:0000313" key="9">
    <source>
        <dbReference type="Proteomes" id="UP000287166"/>
    </source>
</evidence>
<comment type="similarity">
    <text evidence="2 7">Belongs to the DPM2 family.</text>
</comment>
<name>A0A401GID9_9APHY</name>
<keyword evidence="5 7" id="KW-1133">Transmembrane helix</keyword>
<dbReference type="PANTHER" id="PTHR15039:SF11">
    <property type="entry name" value="DOLICHOL PHOSPHATE-MANNOSE BIOSYNTHESIS REGULATORY PROTEIN"/>
    <property type="match status" value="1"/>
</dbReference>
<dbReference type="GO" id="GO:0030234">
    <property type="term" value="F:enzyme regulator activity"/>
    <property type="evidence" value="ECO:0007669"/>
    <property type="project" value="UniProtKB-UniRule"/>
</dbReference>
<proteinExistence type="inferred from homology"/>
<dbReference type="OrthoDB" id="311279at2759"/>
<evidence type="ECO:0000256" key="3">
    <source>
        <dbReference type="ARBA" id="ARBA00022692"/>
    </source>
</evidence>
<sequence length="80" mass="8622">MMAVTDKTLGGAMLLLATSVFSYYTIWAILLPLFESSNPIHDMFPSREWAVRIPAFLLIIGMSAIGLFVGSAIVADPTGC</sequence>
<evidence type="ECO:0000256" key="6">
    <source>
        <dbReference type="ARBA" id="ARBA00023136"/>
    </source>
</evidence>
<comment type="caution">
    <text evidence="8">The sequence shown here is derived from an EMBL/GenBank/DDBJ whole genome shotgun (WGS) entry which is preliminary data.</text>
</comment>
<evidence type="ECO:0000313" key="8">
    <source>
        <dbReference type="EMBL" id="GBE81970.1"/>
    </source>
</evidence>
<dbReference type="STRING" id="139825.A0A401GID9"/>
<keyword evidence="9" id="KW-1185">Reference proteome</keyword>
<dbReference type="PANTHER" id="PTHR15039">
    <property type="entry name" value="DOLICHOL PHOSPHATE-MANNOSE BIOSYNTHESIS REGULATORY PROTEIN"/>
    <property type="match status" value="1"/>
</dbReference>
<evidence type="ECO:0000256" key="2">
    <source>
        <dbReference type="ARBA" id="ARBA00005478"/>
    </source>
</evidence>
<dbReference type="Proteomes" id="UP000287166">
    <property type="component" value="Unassembled WGS sequence"/>
</dbReference>
<comment type="subunit">
    <text evidence="7">Component of the dolichol-phosphate mannose (DPM) synthase complex.</text>
</comment>
<evidence type="ECO:0000256" key="1">
    <source>
        <dbReference type="ARBA" id="ARBA00004477"/>
    </source>
</evidence>
<dbReference type="GO" id="GO:0006506">
    <property type="term" value="P:GPI anchor biosynthetic process"/>
    <property type="evidence" value="ECO:0007669"/>
    <property type="project" value="TreeGrafter"/>
</dbReference>
<dbReference type="GeneID" id="38778887"/>
<comment type="function">
    <text evidence="7">Regulatory subunit of the dolichol-phosphate mannose (DPM) synthase complex; essential for the ER localization.</text>
</comment>
<feature type="transmembrane region" description="Helical" evidence="7">
    <location>
        <begin position="55"/>
        <end position="75"/>
    </location>
</feature>
<feature type="transmembrane region" description="Helical" evidence="7">
    <location>
        <begin position="12"/>
        <end position="34"/>
    </location>
</feature>
<dbReference type="UniPathway" id="UPA00378"/>
<evidence type="ECO:0000256" key="4">
    <source>
        <dbReference type="ARBA" id="ARBA00022824"/>
    </source>
</evidence>
<keyword evidence="4 7" id="KW-0256">Endoplasmic reticulum</keyword>
<organism evidence="8 9">
    <name type="scientific">Sparassis crispa</name>
    <dbReference type="NCBI Taxonomy" id="139825"/>
    <lineage>
        <taxon>Eukaryota</taxon>
        <taxon>Fungi</taxon>
        <taxon>Dikarya</taxon>
        <taxon>Basidiomycota</taxon>
        <taxon>Agaricomycotina</taxon>
        <taxon>Agaricomycetes</taxon>
        <taxon>Polyporales</taxon>
        <taxon>Sparassidaceae</taxon>
        <taxon>Sparassis</taxon>
    </lineage>
</organism>
<comment type="pathway">
    <text evidence="7">Protein modification; protein glycosylation.</text>
</comment>
<dbReference type="Pfam" id="PF07297">
    <property type="entry name" value="DPM2"/>
    <property type="match status" value="1"/>
</dbReference>
<accession>A0A401GID9</accession>
<dbReference type="GO" id="GO:0005789">
    <property type="term" value="C:endoplasmic reticulum membrane"/>
    <property type="evidence" value="ECO:0007669"/>
    <property type="project" value="UniProtKB-SubCell"/>
</dbReference>
<dbReference type="AlphaFoldDB" id="A0A401GID9"/>
<dbReference type="InterPro" id="IPR009914">
    <property type="entry name" value="DPM2"/>
</dbReference>
<keyword evidence="3 7" id="KW-0812">Transmembrane</keyword>
<dbReference type="InParanoid" id="A0A401GID9"/>
<keyword evidence="6 7" id="KW-0472">Membrane</keyword>
<dbReference type="GO" id="GO:0033185">
    <property type="term" value="C:dolichol-phosphate-mannose synthase complex"/>
    <property type="evidence" value="ECO:0007669"/>
    <property type="project" value="TreeGrafter"/>
</dbReference>
<evidence type="ECO:0000256" key="7">
    <source>
        <dbReference type="RuleBase" id="RU365084"/>
    </source>
</evidence>
<reference evidence="8 9" key="1">
    <citation type="journal article" date="2018" name="Sci. Rep.">
        <title>Genome sequence of the cauliflower mushroom Sparassis crispa (Hanabiratake) and its association with beneficial usage.</title>
        <authorList>
            <person name="Kiyama R."/>
            <person name="Furutani Y."/>
            <person name="Kawaguchi K."/>
            <person name="Nakanishi T."/>
        </authorList>
    </citation>
    <scope>NUCLEOTIDE SEQUENCE [LARGE SCALE GENOMIC DNA]</scope>
</reference>
<comment type="subcellular location">
    <subcellularLocation>
        <location evidence="1 7">Endoplasmic reticulum membrane</location>
        <topology evidence="1 7">Multi-pass membrane protein</topology>
    </subcellularLocation>
</comment>
<dbReference type="GO" id="GO:0180047">
    <property type="term" value="P:dolichol phosphate mannose biosynthetic process"/>
    <property type="evidence" value="ECO:0007669"/>
    <property type="project" value="InterPro"/>
</dbReference>
<dbReference type="EMBL" id="BFAD01000004">
    <property type="protein sequence ID" value="GBE81970.1"/>
    <property type="molecule type" value="Genomic_DNA"/>
</dbReference>
<dbReference type="RefSeq" id="XP_027612883.1">
    <property type="nucleotide sequence ID" value="XM_027757082.1"/>
</dbReference>
<gene>
    <name evidence="8" type="ORF">SCP_0403460</name>
</gene>
<evidence type="ECO:0000256" key="5">
    <source>
        <dbReference type="ARBA" id="ARBA00022989"/>
    </source>
</evidence>
<dbReference type="FunCoup" id="A0A401GID9">
    <property type="interactions" value="47"/>
</dbReference>